<dbReference type="Pfam" id="PF00075">
    <property type="entry name" value="RNase_H"/>
    <property type="match status" value="1"/>
</dbReference>
<name>A0A4S8LDK2_DENBC</name>
<dbReference type="PROSITE" id="PS50879">
    <property type="entry name" value="RNASE_H_1"/>
    <property type="match status" value="1"/>
</dbReference>
<dbReference type="PANTHER" id="PTHR10642:SF26">
    <property type="entry name" value="RIBONUCLEASE H1"/>
    <property type="match status" value="1"/>
</dbReference>
<evidence type="ECO:0000313" key="10">
    <source>
        <dbReference type="EMBL" id="THU86992.1"/>
    </source>
</evidence>
<evidence type="ECO:0000256" key="5">
    <source>
        <dbReference type="ARBA" id="ARBA00022723"/>
    </source>
</evidence>
<sequence length="244" mass="27129">MISNRLLKLHEYVFNESLSELTTKVCDFCNRFRAPCCPFDSPTSHRLMLVFTDGACLNNGKRATDEPGAGAKGGSSSLTKAGIGAAAGRAKSERRSKPVNDTLDPGMPRTNQRAELLGALEGLDLLLALWKEESERERARERGQGNQSDRHGSTDNSDDGPQKWVVATDSEYVVKGITQWYPTWEKRNWRTADGKTPTNLDLFHHLNDNLTAIEALNIQVGFWRIPREYNKIADGLAKEAALRA</sequence>
<evidence type="ECO:0000256" key="1">
    <source>
        <dbReference type="ARBA" id="ARBA00000077"/>
    </source>
</evidence>
<gene>
    <name evidence="10" type="ORF">K435DRAFT_763026</name>
</gene>
<dbReference type="GO" id="GO:0043137">
    <property type="term" value="P:DNA replication, removal of RNA primer"/>
    <property type="evidence" value="ECO:0007669"/>
    <property type="project" value="TreeGrafter"/>
</dbReference>
<dbReference type="InterPro" id="IPR002156">
    <property type="entry name" value="RNaseH_domain"/>
</dbReference>
<dbReference type="GO" id="GO:0004523">
    <property type="term" value="F:RNA-DNA hybrid ribonuclease activity"/>
    <property type="evidence" value="ECO:0007669"/>
    <property type="project" value="UniProtKB-EC"/>
</dbReference>
<feature type="region of interest" description="Disordered" evidence="8">
    <location>
        <begin position="137"/>
        <end position="163"/>
    </location>
</feature>
<comment type="catalytic activity">
    <reaction evidence="1">
        <text>Endonucleolytic cleavage to 5'-phosphomonoester.</text>
        <dbReference type="EC" id="3.1.26.4"/>
    </reaction>
</comment>
<dbReference type="InterPro" id="IPR050092">
    <property type="entry name" value="RNase_H"/>
</dbReference>
<dbReference type="InterPro" id="IPR012337">
    <property type="entry name" value="RNaseH-like_sf"/>
</dbReference>
<keyword evidence="4" id="KW-0540">Nuclease</keyword>
<dbReference type="SUPFAM" id="SSF53098">
    <property type="entry name" value="Ribonuclease H-like"/>
    <property type="match status" value="1"/>
</dbReference>
<evidence type="ECO:0000256" key="7">
    <source>
        <dbReference type="ARBA" id="ARBA00022801"/>
    </source>
</evidence>
<dbReference type="EMBL" id="ML179469">
    <property type="protein sequence ID" value="THU86992.1"/>
    <property type="molecule type" value="Genomic_DNA"/>
</dbReference>
<dbReference type="GO" id="GO:0046872">
    <property type="term" value="F:metal ion binding"/>
    <property type="evidence" value="ECO:0007669"/>
    <property type="project" value="UniProtKB-KW"/>
</dbReference>
<accession>A0A4S8LDK2</accession>
<dbReference type="InterPro" id="IPR036397">
    <property type="entry name" value="RNaseH_sf"/>
</dbReference>
<feature type="region of interest" description="Disordered" evidence="8">
    <location>
        <begin position="64"/>
        <end position="110"/>
    </location>
</feature>
<keyword evidence="6" id="KW-0255">Endonuclease</keyword>
<evidence type="ECO:0000313" key="11">
    <source>
        <dbReference type="Proteomes" id="UP000297245"/>
    </source>
</evidence>
<dbReference type="OrthoDB" id="407198at2759"/>
<evidence type="ECO:0000256" key="8">
    <source>
        <dbReference type="SAM" id="MobiDB-lite"/>
    </source>
</evidence>
<evidence type="ECO:0000256" key="4">
    <source>
        <dbReference type="ARBA" id="ARBA00022722"/>
    </source>
</evidence>
<keyword evidence="11" id="KW-1185">Reference proteome</keyword>
<reference evidence="10 11" key="1">
    <citation type="journal article" date="2019" name="Nat. Ecol. Evol.">
        <title>Megaphylogeny resolves global patterns of mushroom evolution.</title>
        <authorList>
            <person name="Varga T."/>
            <person name="Krizsan K."/>
            <person name="Foldi C."/>
            <person name="Dima B."/>
            <person name="Sanchez-Garcia M."/>
            <person name="Sanchez-Ramirez S."/>
            <person name="Szollosi G.J."/>
            <person name="Szarkandi J.G."/>
            <person name="Papp V."/>
            <person name="Albert L."/>
            <person name="Andreopoulos W."/>
            <person name="Angelini C."/>
            <person name="Antonin V."/>
            <person name="Barry K.W."/>
            <person name="Bougher N.L."/>
            <person name="Buchanan P."/>
            <person name="Buyck B."/>
            <person name="Bense V."/>
            <person name="Catcheside P."/>
            <person name="Chovatia M."/>
            <person name="Cooper J."/>
            <person name="Damon W."/>
            <person name="Desjardin D."/>
            <person name="Finy P."/>
            <person name="Geml J."/>
            <person name="Haridas S."/>
            <person name="Hughes K."/>
            <person name="Justo A."/>
            <person name="Karasinski D."/>
            <person name="Kautmanova I."/>
            <person name="Kiss B."/>
            <person name="Kocsube S."/>
            <person name="Kotiranta H."/>
            <person name="LaButti K.M."/>
            <person name="Lechner B.E."/>
            <person name="Liimatainen K."/>
            <person name="Lipzen A."/>
            <person name="Lukacs Z."/>
            <person name="Mihaltcheva S."/>
            <person name="Morgado L.N."/>
            <person name="Niskanen T."/>
            <person name="Noordeloos M.E."/>
            <person name="Ohm R.A."/>
            <person name="Ortiz-Santana B."/>
            <person name="Ovrebo C."/>
            <person name="Racz N."/>
            <person name="Riley R."/>
            <person name="Savchenko A."/>
            <person name="Shiryaev A."/>
            <person name="Soop K."/>
            <person name="Spirin V."/>
            <person name="Szebenyi C."/>
            <person name="Tomsovsky M."/>
            <person name="Tulloss R.E."/>
            <person name="Uehling J."/>
            <person name="Grigoriev I.V."/>
            <person name="Vagvolgyi C."/>
            <person name="Papp T."/>
            <person name="Martin F.M."/>
            <person name="Miettinen O."/>
            <person name="Hibbett D.S."/>
            <person name="Nagy L.G."/>
        </authorList>
    </citation>
    <scope>NUCLEOTIDE SEQUENCE [LARGE SCALE GENOMIC DNA]</scope>
    <source>
        <strain evidence="10 11">CBS 962.96</strain>
    </source>
</reference>
<dbReference type="EC" id="3.1.26.4" evidence="3"/>
<dbReference type="PANTHER" id="PTHR10642">
    <property type="entry name" value="RIBONUCLEASE H1"/>
    <property type="match status" value="1"/>
</dbReference>
<keyword evidence="7" id="KW-0378">Hydrolase</keyword>
<feature type="compositionally biased region" description="Basic and acidic residues" evidence="8">
    <location>
        <begin position="137"/>
        <end position="153"/>
    </location>
</feature>
<evidence type="ECO:0000256" key="2">
    <source>
        <dbReference type="ARBA" id="ARBA00005300"/>
    </source>
</evidence>
<dbReference type="Proteomes" id="UP000297245">
    <property type="component" value="Unassembled WGS sequence"/>
</dbReference>
<protein>
    <recommendedName>
        <fullName evidence="3">ribonuclease H</fullName>
        <ecNumber evidence="3">3.1.26.4</ecNumber>
    </recommendedName>
</protein>
<dbReference type="GO" id="GO:0003676">
    <property type="term" value="F:nucleic acid binding"/>
    <property type="evidence" value="ECO:0007669"/>
    <property type="project" value="InterPro"/>
</dbReference>
<organism evidence="10 11">
    <name type="scientific">Dendrothele bispora (strain CBS 962.96)</name>
    <dbReference type="NCBI Taxonomy" id="1314807"/>
    <lineage>
        <taxon>Eukaryota</taxon>
        <taxon>Fungi</taxon>
        <taxon>Dikarya</taxon>
        <taxon>Basidiomycota</taxon>
        <taxon>Agaricomycotina</taxon>
        <taxon>Agaricomycetes</taxon>
        <taxon>Agaricomycetidae</taxon>
        <taxon>Agaricales</taxon>
        <taxon>Agaricales incertae sedis</taxon>
        <taxon>Dendrothele</taxon>
    </lineage>
</organism>
<evidence type="ECO:0000256" key="6">
    <source>
        <dbReference type="ARBA" id="ARBA00022759"/>
    </source>
</evidence>
<dbReference type="Gene3D" id="3.30.420.10">
    <property type="entry name" value="Ribonuclease H-like superfamily/Ribonuclease H"/>
    <property type="match status" value="1"/>
</dbReference>
<comment type="similarity">
    <text evidence="2">Belongs to the RNase H family.</text>
</comment>
<feature type="domain" description="RNase H type-1" evidence="9">
    <location>
        <begin position="44"/>
        <end position="242"/>
    </location>
</feature>
<keyword evidence="5" id="KW-0479">Metal-binding</keyword>
<dbReference type="AlphaFoldDB" id="A0A4S8LDK2"/>
<evidence type="ECO:0000259" key="9">
    <source>
        <dbReference type="PROSITE" id="PS50879"/>
    </source>
</evidence>
<proteinExistence type="inferred from homology"/>
<evidence type="ECO:0000256" key="3">
    <source>
        <dbReference type="ARBA" id="ARBA00012180"/>
    </source>
</evidence>